<dbReference type="InterPro" id="IPR016166">
    <property type="entry name" value="FAD-bd_PCMH"/>
</dbReference>
<dbReference type="InterPro" id="IPR016169">
    <property type="entry name" value="FAD-bd_PCMH_sub2"/>
</dbReference>
<protein>
    <submittedName>
        <fullName evidence="3">Xanthine dehydrogenase YagS FAD-binding subunit</fullName>
        <ecNumber evidence="3">1.17.1.4</ecNumber>
    </submittedName>
</protein>
<dbReference type="Pfam" id="PF00941">
    <property type="entry name" value="FAD_binding_5"/>
    <property type="match status" value="1"/>
</dbReference>
<evidence type="ECO:0000313" key="3">
    <source>
        <dbReference type="EMBL" id="CCG98120.1"/>
    </source>
</evidence>
<dbReference type="AlphaFoldDB" id="I0K1W7"/>
<dbReference type="STRING" id="1166018.FAES_0106"/>
<dbReference type="Gene3D" id="3.30.390.50">
    <property type="entry name" value="CO dehydrogenase flavoprotein, C-terminal domain"/>
    <property type="match status" value="1"/>
</dbReference>
<reference evidence="3 4" key="1">
    <citation type="journal article" date="2012" name="J. Bacteriol.">
        <title>Genome Sequence of Fibrella aestuarina BUZ 2T, a Filamentous Marine Bacterium.</title>
        <authorList>
            <person name="Filippini M."/>
            <person name="Qi W."/>
            <person name="Blom J."/>
            <person name="Goesmann A."/>
            <person name="Smits T.H."/>
            <person name="Bagheri H.C."/>
        </authorList>
    </citation>
    <scope>NUCLEOTIDE SEQUENCE [LARGE SCALE GENOMIC DNA]</scope>
    <source>
        <strain evidence="4">BUZ 2T</strain>
    </source>
</reference>
<dbReference type="HOGENOM" id="CLU_058050_1_0_10"/>
<keyword evidence="3" id="KW-0560">Oxidoreductase</keyword>
<dbReference type="KEGG" id="fae:FAES_0106"/>
<dbReference type="InterPro" id="IPR036683">
    <property type="entry name" value="CO_DH_flav_C_dom_sf"/>
</dbReference>
<dbReference type="InterPro" id="IPR016167">
    <property type="entry name" value="FAD-bd_PCMH_sub1"/>
</dbReference>
<dbReference type="eggNOG" id="COG1319">
    <property type="taxonomic scope" value="Bacteria"/>
</dbReference>
<dbReference type="Gene3D" id="3.30.465.10">
    <property type="match status" value="2"/>
</dbReference>
<keyword evidence="4" id="KW-1185">Reference proteome</keyword>
<feature type="domain" description="FAD-binding PCMH-type" evidence="2">
    <location>
        <begin position="1"/>
        <end position="227"/>
    </location>
</feature>
<dbReference type="RefSeq" id="WP_015329220.1">
    <property type="nucleotide sequence ID" value="NC_020054.1"/>
</dbReference>
<dbReference type="InterPro" id="IPR051312">
    <property type="entry name" value="Diverse_Substr_Oxidored"/>
</dbReference>
<dbReference type="GO" id="GO:0071949">
    <property type="term" value="F:FAD binding"/>
    <property type="evidence" value="ECO:0007669"/>
    <property type="project" value="InterPro"/>
</dbReference>
<keyword evidence="1" id="KW-0274">FAD</keyword>
<dbReference type="PANTHER" id="PTHR42659:SF1">
    <property type="entry name" value="OXIDOREDUCTASE"/>
    <property type="match status" value="1"/>
</dbReference>
<evidence type="ECO:0000313" key="4">
    <source>
        <dbReference type="Proteomes" id="UP000011058"/>
    </source>
</evidence>
<dbReference type="Pfam" id="PF03450">
    <property type="entry name" value="CO_deh_flav_C"/>
    <property type="match status" value="1"/>
</dbReference>
<keyword evidence="1" id="KW-0285">Flavoprotein</keyword>
<dbReference type="Gene3D" id="3.30.43.10">
    <property type="entry name" value="Uridine Diphospho-n-acetylenolpyruvylglucosamine Reductase, domain 2"/>
    <property type="match status" value="1"/>
</dbReference>
<dbReference type="PANTHER" id="PTHR42659">
    <property type="entry name" value="XANTHINE DEHYDROGENASE SUBUNIT C-RELATED"/>
    <property type="match status" value="1"/>
</dbReference>
<evidence type="ECO:0000256" key="1">
    <source>
        <dbReference type="ARBA" id="ARBA00022827"/>
    </source>
</evidence>
<sequence>MKAFDYVQANQPADALRLISAAPATRFIAGGTNLVDLMKYGIESPDTLVDISRLPLAQIQANQTGLRIGALARNSDVAANALVQKQFPLLSEALLAGASPQLRNQATMGGNLLQRTRCYYFYDPSQPCNKRAPGSGCGAIGGQNRIHAILGANEGAGRDKQCIATNPSDMNVALSALGAVVQLSGPAGTRSVPLIDFHRLPGDAPQRDTVLEPNELITAIDLPTPKLTGKSHYLKVRDRASYAFALVSVATRMAVENGIIRDVRIALGGVAHKPWRMPEVEQQLIGKRADEATFRAAAQQLLAGAKPHEHNAFKIRLAENSIVRALTMVSS</sequence>
<dbReference type="EC" id="1.17.1.4" evidence="3"/>
<dbReference type="OrthoDB" id="9814706at2"/>
<dbReference type="SUPFAM" id="SSF55447">
    <property type="entry name" value="CO dehydrogenase flavoprotein C-terminal domain-like"/>
    <property type="match status" value="1"/>
</dbReference>
<dbReference type="InterPro" id="IPR036318">
    <property type="entry name" value="FAD-bd_PCMH-like_sf"/>
</dbReference>
<dbReference type="EMBL" id="HE796683">
    <property type="protein sequence ID" value="CCG98120.1"/>
    <property type="molecule type" value="Genomic_DNA"/>
</dbReference>
<evidence type="ECO:0000259" key="2">
    <source>
        <dbReference type="PROSITE" id="PS51387"/>
    </source>
</evidence>
<dbReference type="Proteomes" id="UP000011058">
    <property type="component" value="Chromosome"/>
</dbReference>
<proteinExistence type="predicted"/>
<dbReference type="GO" id="GO:0004854">
    <property type="term" value="F:xanthine dehydrogenase activity"/>
    <property type="evidence" value="ECO:0007669"/>
    <property type="project" value="UniProtKB-EC"/>
</dbReference>
<dbReference type="PATRIC" id="fig|1166018.3.peg.109"/>
<organism evidence="3 4">
    <name type="scientific">Fibrella aestuarina BUZ 2</name>
    <dbReference type="NCBI Taxonomy" id="1166018"/>
    <lineage>
        <taxon>Bacteria</taxon>
        <taxon>Pseudomonadati</taxon>
        <taxon>Bacteroidota</taxon>
        <taxon>Cytophagia</taxon>
        <taxon>Cytophagales</taxon>
        <taxon>Spirosomataceae</taxon>
        <taxon>Fibrella</taxon>
    </lineage>
</organism>
<dbReference type="SMART" id="SM01092">
    <property type="entry name" value="CO_deh_flav_C"/>
    <property type="match status" value="1"/>
</dbReference>
<dbReference type="InterPro" id="IPR005107">
    <property type="entry name" value="CO_DH_flav_C"/>
</dbReference>
<dbReference type="SUPFAM" id="SSF56176">
    <property type="entry name" value="FAD-binding/transporter-associated domain-like"/>
    <property type="match status" value="1"/>
</dbReference>
<dbReference type="PROSITE" id="PS51387">
    <property type="entry name" value="FAD_PCMH"/>
    <property type="match status" value="1"/>
</dbReference>
<gene>
    <name evidence="3" type="ORF">FAES_0106</name>
</gene>
<name>I0K1W7_9BACT</name>
<accession>I0K1W7</accession>
<dbReference type="InterPro" id="IPR002346">
    <property type="entry name" value="Mopterin_DH_FAD-bd"/>
</dbReference>